<protein>
    <submittedName>
        <fullName evidence="4">FIG043197: Inositol monophosphatase family protein</fullName>
    </submittedName>
</protein>
<keyword evidence="2" id="KW-0378">Hydrolase</keyword>
<dbReference type="GO" id="GO:0046854">
    <property type="term" value="P:phosphatidylinositol phosphate biosynthetic process"/>
    <property type="evidence" value="ECO:0007669"/>
    <property type="project" value="InterPro"/>
</dbReference>
<dbReference type="SUPFAM" id="SSF56655">
    <property type="entry name" value="Carbohydrate phosphatase"/>
    <property type="match status" value="1"/>
</dbReference>
<sequence>MPAPDLARDFALAEAAVREAGTLARAHFHAAPKIWTKEDDSPVSEADKAVDRLLLGRLTGPRPGYGWLSEETADAPTRLTRSCVWIVDPIDGTRAYLNGHREWVISVALVQDGAPVLGLIYNPMHEQMFTAIAGGGARLNGRPIAVSATPRMEGCRLLANAGQMKNRRWTAPWPQMDVQRYNALAYRIAMVAMGRYDATLTFSRFHEWDVAAADLILTEAGGALTTFEGERFVYNQATPRLKSGVAANPVLAAAFVAFIARSGKD</sequence>
<dbReference type="Pfam" id="PF00459">
    <property type="entry name" value="Inositol_P"/>
    <property type="match status" value="1"/>
</dbReference>
<dbReference type="InterPro" id="IPR020550">
    <property type="entry name" value="Inositol_monophosphatase_CS"/>
</dbReference>
<dbReference type="InterPro" id="IPR020583">
    <property type="entry name" value="Inositol_monoP_metal-BS"/>
</dbReference>
<dbReference type="AlphaFoldDB" id="A0A3B0U7J0"/>
<dbReference type="GO" id="GO:0046872">
    <property type="term" value="F:metal ion binding"/>
    <property type="evidence" value="ECO:0007669"/>
    <property type="project" value="UniProtKB-KW"/>
</dbReference>
<keyword evidence="1" id="KW-0479">Metal-binding</keyword>
<gene>
    <name evidence="4" type="ORF">MNBD_ALPHA09-1811</name>
</gene>
<evidence type="ECO:0000256" key="3">
    <source>
        <dbReference type="ARBA" id="ARBA00022842"/>
    </source>
</evidence>
<evidence type="ECO:0000256" key="2">
    <source>
        <dbReference type="ARBA" id="ARBA00022801"/>
    </source>
</evidence>
<dbReference type="CDD" id="cd01638">
    <property type="entry name" value="CysQ"/>
    <property type="match status" value="1"/>
</dbReference>
<evidence type="ECO:0000256" key="1">
    <source>
        <dbReference type="ARBA" id="ARBA00022723"/>
    </source>
</evidence>
<dbReference type="PROSITE" id="PS00629">
    <property type="entry name" value="IMP_1"/>
    <property type="match status" value="1"/>
</dbReference>
<dbReference type="PANTHER" id="PTHR20854:SF4">
    <property type="entry name" value="INOSITOL-1-MONOPHOSPHATASE-RELATED"/>
    <property type="match status" value="1"/>
</dbReference>
<organism evidence="4">
    <name type="scientific">hydrothermal vent metagenome</name>
    <dbReference type="NCBI Taxonomy" id="652676"/>
    <lineage>
        <taxon>unclassified sequences</taxon>
        <taxon>metagenomes</taxon>
        <taxon>ecological metagenomes</taxon>
    </lineage>
</organism>
<dbReference type="PROSITE" id="PS00630">
    <property type="entry name" value="IMP_2"/>
    <property type="match status" value="1"/>
</dbReference>
<dbReference type="InterPro" id="IPR000760">
    <property type="entry name" value="Inositol_monophosphatase-like"/>
</dbReference>
<dbReference type="Gene3D" id="3.40.190.80">
    <property type="match status" value="1"/>
</dbReference>
<name>A0A3B0U7J0_9ZZZZ</name>
<accession>A0A3B0U7J0</accession>
<dbReference type="GO" id="GO:0006020">
    <property type="term" value="P:inositol metabolic process"/>
    <property type="evidence" value="ECO:0007669"/>
    <property type="project" value="TreeGrafter"/>
</dbReference>
<dbReference type="Gene3D" id="3.30.540.10">
    <property type="entry name" value="Fructose-1,6-Bisphosphatase, subunit A, domain 1"/>
    <property type="match status" value="1"/>
</dbReference>
<proteinExistence type="predicted"/>
<dbReference type="GO" id="GO:0008934">
    <property type="term" value="F:inositol monophosphate 1-phosphatase activity"/>
    <property type="evidence" value="ECO:0007669"/>
    <property type="project" value="TreeGrafter"/>
</dbReference>
<keyword evidence="3" id="KW-0460">Magnesium</keyword>
<dbReference type="EMBL" id="UOEM01000099">
    <property type="protein sequence ID" value="VAW16734.1"/>
    <property type="molecule type" value="Genomic_DNA"/>
</dbReference>
<dbReference type="GO" id="GO:0007165">
    <property type="term" value="P:signal transduction"/>
    <property type="evidence" value="ECO:0007669"/>
    <property type="project" value="TreeGrafter"/>
</dbReference>
<dbReference type="PRINTS" id="PR00377">
    <property type="entry name" value="IMPHPHTASES"/>
</dbReference>
<dbReference type="PANTHER" id="PTHR20854">
    <property type="entry name" value="INOSITOL MONOPHOSPHATASE"/>
    <property type="match status" value="1"/>
</dbReference>
<evidence type="ECO:0000313" key="4">
    <source>
        <dbReference type="EMBL" id="VAW16734.1"/>
    </source>
</evidence>
<reference evidence="4" key="1">
    <citation type="submission" date="2018-06" db="EMBL/GenBank/DDBJ databases">
        <authorList>
            <person name="Zhirakovskaya E."/>
        </authorList>
    </citation>
    <scope>NUCLEOTIDE SEQUENCE</scope>
</reference>